<dbReference type="Pfam" id="PF13304">
    <property type="entry name" value="AAA_21"/>
    <property type="match status" value="1"/>
</dbReference>
<gene>
    <name evidence="2" type="ORF">FRUB_01993</name>
</gene>
<dbReference type="EMBL" id="NIDE01000002">
    <property type="protein sequence ID" value="OWK45662.1"/>
    <property type="molecule type" value="Genomic_DNA"/>
</dbReference>
<dbReference type="PANTHER" id="PTHR40396">
    <property type="entry name" value="ATPASE-LIKE PROTEIN"/>
    <property type="match status" value="1"/>
</dbReference>
<comment type="caution">
    <text evidence="2">The sequence shown here is derived from an EMBL/GenBank/DDBJ whole genome shotgun (WGS) entry which is preliminary data.</text>
</comment>
<dbReference type="AlphaFoldDB" id="A0A225DWA5"/>
<feature type="domain" description="ATPase AAA-type core" evidence="1">
    <location>
        <begin position="3"/>
        <end position="63"/>
    </location>
</feature>
<dbReference type="Gene3D" id="3.40.50.300">
    <property type="entry name" value="P-loop containing nucleotide triphosphate hydrolases"/>
    <property type="match status" value="1"/>
</dbReference>
<dbReference type="GO" id="GO:0016887">
    <property type="term" value="F:ATP hydrolysis activity"/>
    <property type="evidence" value="ECO:0007669"/>
    <property type="project" value="InterPro"/>
</dbReference>
<keyword evidence="3" id="KW-1185">Reference proteome</keyword>
<evidence type="ECO:0000313" key="2">
    <source>
        <dbReference type="EMBL" id="OWK45662.1"/>
    </source>
</evidence>
<organism evidence="2 3">
    <name type="scientific">Fimbriiglobus ruber</name>
    <dbReference type="NCBI Taxonomy" id="1908690"/>
    <lineage>
        <taxon>Bacteria</taxon>
        <taxon>Pseudomonadati</taxon>
        <taxon>Planctomycetota</taxon>
        <taxon>Planctomycetia</taxon>
        <taxon>Gemmatales</taxon>
        <taxon>Gemmataceae</taxon>
        <taxon>Fimbriiglobus</taxon>
    </lineage>
</organism>
<evidence type="ECO:0000313" key="3">
    <source>
        <dbReference type="Proteomes" id="UP000214646"/>
    </source>
</evidence>
<name>A0A225DWA5_9BACT</name>
<evidence type="ECO:0000259" key="1">
    <source>
        <dbReference type="Pfam" id="PF13304"/>
    </source>
</evidence>
<dbReference type="InterPro" id="IPR027417">
    <property type="entry name" value="P-loop_NTPase"/>
</dbReference>
<protein>
    <recommendedName>
        <fullName evidence="1">ATPase AAA-type core domain-containing protein</fullName>
    </recommendedName>
</protein>
<dbReference type="InterPro" id="IPR003959">
    <property type="entry name" value="ATPase_AAA_core"/>
</dbReference>
<reference evidence="3" key="1">
    <citation type="submission" date="2017-06" db="EMBL/GenBank/DDBJ databases">
        <title>Genome analysis of Fimbriiglobus ruber SP5, the first member of the order Planctomycetales with confirmed chitinolytic capability.</title>
        <authorList>
            <person name="Ravin N.V."/>
            <person name="Rakitin A.L."/>
            <person name="Ivanova A.A."/>
            <person name="Beletsky A.V."/>
            <person name="Kulichevskaya I.S."/>
            <person name="Mardanov A.V."/>
            <person name="Dedysh S.N."/>
        </authorList>
    </citation>
    <scope>NUCLEOTIDE SEQUENCE [LARGE SCALE GENOMIC DNA]</scope>
    <source>
        <strain evidence="3">SP5</strain>
    </source>
</reference>
<accession>A0A225DWA5</accession>
<dbReference type="PANTHER" id="PTHR40396:SF1">
    <property type="entry name" value="ATPASE AAA-TYPE CORE DOMAIN-CONTAINING PROTEIN"/>
    <property type="match status" value="1"/>
</dbReference>
<dbReference type="Proteomes" id="UP000214646">
    <property type="component" value="Unassembled WGS sequence"/>
</dbReference>
<proteinExistence type="predicted"/>
<dbReference type="GO" id="GO:0005524">
    <property type="term" value="F:ATP binding"/>
    <property type="evidence" value="ECO:0007669"/>
    <property type="project" value="InterPro"/>
</dbReference>
<sequence length="120" mass="13513">MLVLGLLTALHAPDRPSLVLLDDLDRGLHPRAQKELISLLRGLLDTNPDLQIIATTHSPYMLDCMETNEVRMTFLRDDGATVCADLVSHPKFEKWKDEMTPGEMWSLFGEKWLVEQGAAP</sequence>
<dbReference type="SUPFAM" id="SSF52540">
    <property type="entry name" value="P-loop containing nucleoside triphosphate hydrolases"/>
    <property type="match status" value="1"/>
</dbReference>